<keyword evidence="11 18" id="KW-0413">Isomerase</keyword>
<dbReference type="HAMAP" id="MF_01966">
    <property type="entry name" value="NADHX_epimerase"/>
    <property type="match status" value="1"/>
</dbReference>
<comment type="catalytic activity">
    <reaction evidence="1 18 19">
        <text>(6R)-NADHX = (6S)-NADHX</text>
        <dbReference type="Rhea" id="RHEA:32215"/>
        <dbReference type="ChEBI" id="CHEBI:64074"/>
        <dbReference type="ChEBI" id="CHEBI:64075"/>
        <dbReference type="EC" id="5.1.99.6"/>
    </reaction>
</comment>
<proteinExistence type="inferred from homology"/>
<evidence type="ECO:0000259" key="21">
    <source>
        <dbReference type="PROSITE" id="PS51385"/>
    </source>
</evidence>
<dbReference type="Gene3D" id="3.40.50.10260">
    <property type="entry name" value="YjeF N-terminal domain"/>
    <property type="match status" value="1"/>
</dbReference>
<comment type="catalytic activity">
    <reaction evidence="2 18 19">
        <text>(6R)-NADPHX = (6S)-NADPHX</text>
        <dbReference type="Rhea" id="RHEA:32227"/>
        <dbReference type="ChEBI" id="CHEBI:64076"/>
        <dbReference type="ChEBI" id="CHEBI:64077"/>
        <dbReference type="EC" id="5.1.99.6"/>
    </reaction>
</comment>
<feature type="binding site" evidence="17">
    <location>
        <position position="452"/>
    </location>
    <ligand>
        <name>(6S)-NADPHX</name>
        <dbReference type="ChEBI" id="CHEBI:64076"/>
    </ligand>
</feature>
<feature type="binding site" evidence="17">
    <location>
        <position position="269"/>
    </location>
    <ligand>
        <name>(6S)-NADPHX</name>
        <dbReference type="ChEBI" id="CHEBI:64076"/>
    </ligand>
</feature>
<keyword evidence="5 18" id="KW-0479">Metal-binding</keyword>
<feature type="binding site" evidence="18">
    <location>
        <position position="166"/>
    </location>
    <ligand>
        <name>K(+)</name>
        <dbReference type="ChEBI" id="CHEBI:29103"/>
    </ligand>
</feature>
<comment type="function">
    <text evidence="14 19">Bifunctional enzyme that catalyzes the epimerization of the S- and R-forms of NAD(P)HX and the dehydration of the S-form of NAD(P)HX at the expense of ADP, which is converted to AMP. This allows the repair of both epimers of NAD(P)HX, a damaged form of NAD(P)H that is a result of enzymatic or heat-dependent hydration.</text>
</comment>
<organism evidence="22 23">
    <name type="scientific">Veillonella criceti</name>
    <dbReference type="NCBI Taxonomy" id="103891"/>
    <lineage>
        <taxon>Bacteria</taxon>
        <taxon>Bacillati</taxon>
        <taxon>Bacillota</taxon>
        <taxon>Negativicutes</taxon>
        <taxon>Veillonellales</taxon>
        <taxon>Veillonellaceae</taxon>
        <taxon>Veillonella</taxon>
    </lineage>
</organism>
<dbReference type="PANTHER" id="PTHR12592">
    <property type="entry name" value="ATP-DEPENDENT (S)-NAD(P)H-HYDRATE DEHYDRATASE FAMILY MEMBER"/>
    <property type="match status" value="1"/>
</dbReference>
<dbReference type="SUPFAM" id="SSF53613">
    <property type="entry name" value="Ribokinase-like"/>
    <property type="match status" value="1"/>
</dbReference>
<comment type="catalytic activity">
    <reaction evidence="16 17 19">
        <text>(6S)-NADPHX + ADP = AMP + phosphate + NADPH + H(+)</text>
        <dbReference type="Rhea" id="RHEA:32235"/>
        <dbReference type="ChEBI" id="CHEBI:15378"/>
        <dbReference type="ChEBI" id="CHEBI:43474"/>
        <dbReference type="ChEBI" id="CHEBI:57783"/>
        <dbReference type="ChEBI" id="CHEBI:64076"/>
        <dbReference type="ChEBI" id="CHEBI:456215"/>
        <dbReference type="ChEBI" id="CHEBI:456216"/>
        <dbReference type="EC" id="4.2.1.136"/>
    </reaction>
</comment>
<dbReference type="PROSITE" id="PS01049">
    <property type="entry name" value="YJEF_C_1"/>
    <property type="match status" value="1"/>
</dbReference>
<feature type="binding site" evidence="18">
    <location>
        <position position="61"/>
    </location>
    <ligand>
        <name>K(+)</name>
        <dbReference type="ChEBI" id="CHEBI:29103"/>
    </ligand>
</feature>
<keyword evidence="13" id="KW-0511">Multifunctional enzyme</keyword>
<evidence type="ECO:0000256" key="4">
    <source>
        <dbReference type="ARBA" id="ARBA00009524"/>
    </source>
</evidence>
<gene>
    <name evidence="22" type="primary">nnr</name>
    <name evidence="17" type="synonym">nnrD</name>
    <name evidence="18" type="synonym">nnrE</name>
    <name evidence="22" type="ORF">NCTC12020_00375</name>
</gene>
<comment type="similarity">
    <text evidence="3 19">In the N-terminal section; belongs to the NnrE/AIBP family.</text>
</comment>
<evidence type="ECO:0000256" key="1">
    <source>
        <dbReference type="ARBA" id="ARBA00000013"/>
    </source>
</evidence>
<dbReference type="GO" id="GO:0046496">
    <property type="term" value="P:nicotinamide nucleotide metabolic process"/>
    <property type="evidence" value="ECO:0007669"/>
    <property type="project" value="UniProtKB-UniRule"/>
</dbReference>
<dbReference type="SUPFAM" id="SSF64153">
    <property type="entry name" value="YjeF N-terminal domain-like"/>
    <property type="match status" value="1"/>
</dbReference>
<evidence type="ECO:0000256" key="11">
    <source>
        <dbReference type="ARBA" id="ARBA00023235"/>
    </source>
</evidence>
<evidence type="ECO:0000313" key="22">
    <source>
        <dbReference type="EMBL" id="SUP40730.1"/>
    </source>
</evidence>
<comment type="cofactor">
    <cofactor evidence="17">
        <name>Mg(2+)</name>
        <dbReference type="ChEBI" id="CHEBI:18420"/>
    </cofactor>
</comment>
<evidence type="ECO:0000259" key="20">
    <source>
        <dbReference type="PROSITE" id="PS51383"/>
    </source>
</evidence>
<dbReference type="PIRSF" id="PIRSF017184">
    <property type="entry name" value="Nnr"/>
    <property type="match status" value="1"/>
</dbReference>
<keyword evidence="7 17" id="KW-0067">ATP-binding</keyword>
<dbReference type="EMBL" id="UHIO01000001">
    <property type="protein sequence ID" value="SUP40730.1"/>
    <property type="molecule type" value="Genomic_DNA"/>
</dbReference>
<dbReference type="EC" id="5.1.99.6" evidence="19"/>
<comment type="similarity">
    <text evidence="4 19">In the C-terminal section; belongs to the NnrD/CARKD family.</text>
</comment>
<feature type="binding site" evidence="17">
    <location>
        <position position="385"/>
    </location>
    <ligand>
        <name>(6S)-NADPHX</name>
        <dbReference type="ChEBI" id="CHEBI:64076"/>
    </ligand>
</feature>
<keyword evidence="12 17" id="KW-0456">Lyase</keyword>
<dbReference type="AlphaFoldDB" id="A0A380NHC0"/>
<feature type="domain" description="YjeF C-terminal" evidence="20">
    <location>
        <begin position="234"/>
        <end position="510"/>
    </location>
</feature>
<feature type="domain" description="YjeF N-terminal" evidence="21">
    <location>
        <begin position="9"/>
        <end position="220"/>
    </location>
</feature>
<dbReference type="GO" id="GO:0005524">
    <property type="term" value="F:ATP binding"/>
    <property type="evidence" value="ECO:0007669"/>
    <property type="project" value="UniProtKB-UniRule"/>
</dbReference>
<dbReference type="GO" id="GO:0052856">
    <property type="term" value="F:NAD(P)HX epimerase activity"/>
    <property type="evidence" value="ECO:0007669"/>
    <property type="project" value="UniProtKB-UniRule"/>
</dbReference>
<comment type="similarity">
    <text evidence="18">Belongs to the NnrE/AIBP family.</text>
</comment>
<comment type="caution">
    <text evidence="18">Lacks conserved residue(s) required for the propagation of feature annotation.</text>
</comment>
<evidence type="ECO:0000256" key="12">
    <source>
        <dbReference type="ARBA" id="ARBA00023239"/>
    </source>
</evidence>
<dbReference type="InterPro" id="IPR036652">
    <property type="entry name" value="YjeF_N_dom_sf"/>
</dbReference>
<evidence type="ECO:0000256" key="5">
    <source>
        <dbReference type="ARBA" id="ARBA00022723"/>
    </source>
</evidence>
<comment type="catalytic activity">
    <reaction evidence="15 17 19">
        <text>(6S)-NADHX + ADP = AMP + phosphate + NADH + H(+)</text>
        <dbReference type="Rhea" id="RHEA:32223"/>
        <dbReference type="ChEBI" id="CHEBI:15378"/>
        <dbReference type="ChEBI" id="CHEBI:43474"/>
        <dbReference type="ChEBI" id="CHEBI:57945"/>
        <dbReference type="ChEBI" id="CHEBI:64074"/>
        <dbReference type="ChEBI" id="CHEBI:456215"/>
        <dbReference type="ChEBI" id="CHEBI:456216"/>
        <dbReference type="EC" id="4.2.1.136"/>
    </reaction>
</comment>
<dbReference type="InterPro" id="IPR017953">
    <property type="entry name" value="Carbohydrate_kinase_pred_CS"/>
</dbReference>
<feature type="binding site" evidence="18">
    <location>
        <position position="163"/>
    </location>
    <ligand>
        <name>(6S)-NADPHX</name>
        <dbReference type="ChEBI" id="CHEBI:64076"/>
    </ligand>
</feature>
<dbReference type="InterPro" id="IPR029056">
    <property type="entry name" value="Ribokinase-like"/>
</dbReference>
<keyword evidence="9 18" id="KW-0630">Potassium</keyword>
<dbReference type="RefSeq" id="WP_115309628.1">
    <property type="nucleotide sequence ID" value="NZ_UHIO01000001.1"/>
</dbReference>
<dbReference type="InterPro" id="IPR000631">
    <property type="entry name" value="CARKD"/>
</dbReference>
<comment type="subunit">
    <text evidence="17">Homotetramer.</text>
</comment>
<evidence type="ECO:0000256" key="10">
    <source>
        <dbReference type="ARBA" id="ARBA00023027"/>
    </source>
</evidence>
<dbReference type="CDD" id="cd01171">
    <property type="entry name" value="YXKO-related"/>
    <property type="match status" value="1"/>
</dbReference>
<dbReference type="NCBIfam" id="TIGR00196">
    <property type="entry name" value="yjeF_cterm"/>
    <property type="match status" value="1"/>
</dbReference>
<feature type="binding site" evidence="17">
    <location>
        <begin position="422"/>
        <end position="426"/>
    </location>
    <ligand>
        <name>AMP</name>
        <dbReference type="ChEBI" id="CHEBI:456215"/>
    </ligand>
</feature>
<evidence type="ECO:0000313" key="23">
    <source>
        <dbReference type="Proteomes" id="UP000255367"/>
    </source>
</evidence>
<feature type="binding site" evidence="18">
    <location>
        <begin position="129"/>
        <end position="135"/>
    </location>
    <ligand>
        <name>(6S)-NADPHX</name>
        <dbReference type="ChEBI" id="CHEBI:64076"/>
    </ligand>
</feature>
<dbReference type="Proteomes" id="UP000255367">
    <property type="component" value="Unassembled WGS sequence"/>
</dbReference>
<dbReference type="Pfam" id="PF01256">
    <property type="entry name" value="Carb_kinase"/>
    <property type="match status" value="1"/>
</dbReference>
<accession>A0A380NHC0</accession>
<dbReference type="PROSITE" id="PS51385">
    <property type="entry name" value="YJEF_N"/>
    <property type="match status" value="1"/>
</dbReference>
<feature type="binding site" evidence="18">
    <location>
        <position position="125"/>
    </location>
    <ligand>
        <name>K(+)</name>
        <dbReference type="ChEBI" id="CHEBI:29103"/>
    </ligand>
</feature>
<dbReference type="Pfam" id="PF03853">
    <property type="entry name" value="YjeF_N"/>
    <property type="match status" value="1"/>
</dbReference>
<dbReference type="PROSITE" id="PS51383">
    <property type="entry name" value="YJEF_C_3"/>
    <property type="match status" value="1"/>
</dbReference>
<dbReference type="InterPro" id="IPR030677">
    <property type="entry name" value="Nnr"/>
</dbReference>
<comment type="cofactor">
    <cofactor evidence="18 19">
        <name>K(+)</name>
        <dbReference type="ChEBI" id="CHEBI:29103"/>
    </cofactor>
    <text evidence="18 19">Binds 1 potassium ion per subunit.</text>
</comment>
<dbReference type="InterPro" id="IPR004443">
    <property type="entry name" value="YjeF_N_dom"/>
</dbReference>
<comment type="similarity">
    <text evidence="17">Belongs to the NnrD/CARKD family.</text>
</comment>
<protein>
    <recommendedName>
        <fullName evidence="19">Bifunctional NAD(P)H-hydrate repair enzyme</fullName>
    </recommendedName>
    <alternativeName>
        <fullName evidence="19">Nicotinamide nucleotide repair protein</fullName>
    </alternativeName>
    <domain>
        <recommendedName>
            <fullName evidence="19">ADP-dependent (S)-NAD(P)H-hydrate dehydratase</fullName>
            <ecNumber evidence="19">4.2.1.136</ecNumber>
        </recommendedName>
        <alternativeName>
            <fullName evidence="19">ADP-dependent NAD(P)HX dehydratase</fullName>
        </alternativeName>
    </domain>
    <domain>
        <recommendedName>
            <fullName evidence="19">NAD(P)H-hydrate epimerase</fullName>
            <ecNumber evidence="19">5.1.99.6</ecNumber>
        </recommendedName>
    </domain>
</protein>
<comment type="function">
    <text evidence="18">Catalyzes the epimerization of the S- and R-forms of NAD(P)HX, a damaged form of NAD(P)H that is a result of enzymatic or heat-dependent hydration. This is a prerequisite for the S-specific NAD(P)H-hydrate dehydratase to allow the repair of both epimers of NAD(P)HX.</text>
</comment>
<evidence type="ECO:0000256" key="3">
    <source>
        <dbReference type="ARBA" id="ARBA00006001"/>
    </source>
</evidence>
<evidence type="ECO:0000256" key="2">
    <source>
        <dbReference type="ARBA" id="ARBA00000909"/>
    </source>
</evidence>
<dbReference type="PANTHER" id="PTHR12592:SF0">
    <property type="entry name" value="ATP-DEPENDENT (S)-NAD(P)H-HYDRATE DEHYDRATASE"/>
    <property type="match status" value="1"/>
</dbReference>
<keyword evidence="10 17" id="KW-0520">NAD</keyword>
<evidence type="ECO:0000256" key="13">
    <source>
        <dbReference type="ARBA" id="ARBA00023268"/>
    </source>
</evidence>
<evidence type="ECO:0000256" key="14">
    <source>
        <dbReference type="ARBA" id="ARBA00025153"/>
    </source>
</evidence>
<comment type="function">
    <text evidence="17">Catalyzes the dehydration of the S-form of NAD(P)HX at the expense of ADP, which is converted to AMP. Together with NAD(P)HX epimerase, which catalyzes the epimerization of the S- and R-forms, the enzyme allows the repair of both epimers of NAD(P)HX, a damaged form of NAD(P)H that is a result of enzymatic or heat-dependent hydration.</text>
</comment>
<dbReference type="HAMAP" id="MF_01965">
    <property type="entry name" value="NADHX_dehydratase"/>
    <property type="match status" value="1"/>
</dbReference>
<dbReference type="GO" id="GO:0046872">
    <property type="term" value="F:metal ion binding"/>
    <property type="evidence" value="ECO:0007669"/>
    <property type="project" value="UniProtKB-UniRule"/>
</dbReference>
<keyword evidence="23" id="KW-1185">Reference proteome</keyword>
<evidence type="ECO:0000256" key="15">
    <source>
        <dbReference type="ARBA" id="ARBA00048238"/>
    </source>
</evidence>
<evidence type="ECO:0000256" key="6">
    <source>
        <dbReference type="ARBA" id="ARBA00022741"/>
    </source>
</evidence>
<dbReference type="NCBIfam" id="TIGR00197">
    <property type="entry name" value="yjeF_nterm"/>
    <property type="match status" value="1"/>
</dbReference>
<dbReference type="GO" id="GO:0052855">
    <property type="term" value="F:ADP-dependent NAD(P)H-hydrate dehydratase activity"/>
    <property type="evidence" value="ECO:0007669"/>
    <property type="project" value="UniProtKB-UniRule"/>
</dbReference>
<dbReference type="PROSITE" id="PS01050">
    <property type="entry name" value="YJEF_C_2"/>
    <property type="match status" value="1"/>
</dbReference>
<name>A0A380NHC0_9FIRM</name>
<feature type="binding site" evidence="17">
    <location>
        <position position="331"/>
    </location>
    <ligand>
        <name>(6S)-NADPHX</name>
        <dbReference type="ChEBI" id="CHEBI:64076"/>
    </ligand>
</feature>
<feature type="binding site" evidence="17">
    <location>
        <position position="451"/>
    </location>
    <ligand>
        <name>AMP</name>
        <dbReference type="ChEBI" id="CHEBI:456215"/>
    </ligand>
</feature>
<evidence type="ECO:0000256" key="16">
    <source>
        <dbReference type="ARBA" id="ARBA00049209"/>
    </source>
</evidence>
<dbReference type="GO" id="GO:0110051">
    <property type="term" value="P:metabolite repair"/>
    <property type="evidence" value="ECO:0007669"/>
    <property type="project" value="TreeGrafter"/>
</dbReference>
<dbReference type="EC" id="4.2.1.136" evidence="19"/>
<feature type="binding site" evidence="18">
    <location>
        <begin position="60"/>
        <end position="64"/>
    </location>
    <ligand>
        <name>(6S)-NADPHX</name>
        <dbReference type="ChEBI" id="CHEBI:64076"/>
    </ligand>
</feature>
<reference evidence="22 23" key="1">
    <citation type="submission" date="2018-06" db="EMBL/GenBank/DDBJ databases">
        <authorList>
            <consortium name="Pathogen Informatics"/>
            <person name="Doyle S."/>
        </authorList>
    </citation>
    <scope>NUCLEOTIDE SEQUENCE [LARGE SCALE GENOMIC DNA]</scope>
    <source>
        <strain evidence="22 23">NCTC12020</strain>
    </source>
</reference>
<evidence type="ECO:0000256" key="7">
    <source>
        <dbReference type="ARBA" id="ARBA00022840"/>
    </source>
</evidence>
<keyword evidence="6 17" id="KW-0547">Nucleotide-binding</keyword>
<evidence type="ECO:0000256" key="9">
    <source>
        <dbReference type="ARBA" id="ARBA00022958"/>
    </source>
</evidence>
<keyword evidence="8 17" id="KW-0521">NADP</keyword>
<evidence type="ECO:0000256" key="19">
    <source>
        <dbReference type="PIRNR" id="PIRNR017184"/>
    </source>
</evidence>
<dbReference type="Gene3D" id="3.40.1190.20">
    <property type="match status" value="1"/>
</dbReference>
<dbReference type="OrthoDB" id="9806925at2"/>
<evidence type="ECO:0000256" key="17">
    <source>
        <dbReference type="HAMAP-Rule" id="MF_01965"/>
    </source>
</evidence>
<sequence>MRILTKEEAKFIDQWAPTKGHLPLALLMENAGRGVAEAIVTATEEENRSLDVVIVAGKGNNGADGLVAARQLEEWGHEVRVVIPCDDKSGSPLFQQQLAAIEALEIPVLTLADGDVFEAADVIVDGLLGTGLQGELQGPILELLDRMEAHVDTYPDTLLVAIDVPSGLNANTGAVAEGTLGMDLTVTFGAPKQGMCLYPGKSYCGEIIVKGLGFAWETALLDESNEHFPTELITAELIDALLPEREPTYHKGSNGHTLIIGGSDGMIGAPLLAAEAAVYAGAGKVTTVVPSDCLRMLQTKIMPEVMTGSFGNLLHLRMHSSEKQAVAIGPGLGRNEETTTLVKNFMTTTEVPLVIDADALWALGHMDIVGHEFSKRERPVIMTPHLGEFARLTGLTIDSIEANRIEVARQFAIKYQVVLVLKGAPTVVASPDGLVAVNSSGNEGMGTGGMGDTLTGIIASLLGQGLEEVEAAMAGVFLHGAAADFLYETRHVGFMPSEVARQVPYIMTEVVGSE</sequence>
<evidence type="ECO:0000256" key="8">
    <source>
        <dbReference type="ARBA" id="ARBA00022857"/>
    </source>
</evidence>
<evidence type="ECO:0000256" key="18">
    <source>
        <dbReference type="HAMAP-Rule" id="MF_01966"/>
    </source>
</evidence>